<feature type="region of interest" description="Disordered" evidence="1">
    <location>
        <begin position="1"/>
        <end position="23"/>
    </location>
</feature>
<protein>
    <recommendedName>
        <fullName evidence="2">Retrovirus-related Pol polyprotein from transposon TNT 1-94-like beta-barrel domain-containing protein</fullName>
    </recommendedName>
</protein>
<dbReference type="EMBL" id="OOIL02006555">
    <property type="protein sequence ID" value="VFQ97665.1"/>
    <property type="molecule type" value="Genomic_DNA"/>
</dbReference>
<dbReference type="Proteomes" id="UP000595140">
    <property type="component" value="Unassembled WGS sequence"/>
</dbReference>
<evidence type="ECO:0000313" key="3">
    <source>
        <dbReference type="EMBL" id="VFQ97665.1"/>
    </source>
</evidence>
<keyword evidence="4" id="KW-1185">Reference proteome</keyword>
<feature type="domain" description="Retrovirus-related Pol polyprotein from transposon TNT 1-94-like beta-barrel" evidence="2">
    <location>
        <begin position="51"/>
        <end position="132"/>
    </location>
</feature>
<gene>
    <name evidence="3" type="ORF">CCAM_LOCUS39441</name>
</gene>
<dbReference type="OrthoDB" id="1727805at2759"/>
<dbReference type="AlphaFoldDB" id="A0A484N8J3"/>
<evidence type="ECO:0000313" key="4">
    <source>
        <dbReference type="Proteomes" id="UP000595140"/>
    </source>
</evidence>
<proteinExistence type="predicted"/>
<organism evidence="3 4">
    <name type="scientific">Cuscuta campestris</name>
    <dbReference type="NCBI Taxonomy" id="132261"/>
    <lineage>
        <taxon>Eukaryota</taxon>
        <taxon>Viridiplantae</taxon>
        <taxon>Streptophyta</taxon>
        <taxon>Embryophyta</taxon>
        <taxon>Tracheophyta</taxon>
        <taxon>Spermatophyta</taxon>
        <taxon>Magnoliopsida</taxon>
        <taxon>eudicotyledons</taxon>
        <taxon>Gunneridae</taxon>
        <taxon>Pentapetalae</taxon>
        <taxon>asterids</taxon>
        <taxon>lamiids</taxon>
        <taxon>Solanales</taxon>
        <taxon>Convolvulaceae</taxon>
        <taxon>Cuscuteae</taxon>
        <taxon>Cuscuta</taxon>
        <taxon>Cuscuta subgen. Grammica</taxon>
        <taxon>Cuscuta sect. Cleistogrammica</taxon>
    </lineage>
</organism>
<evidence type="ECO:0000259" key="2">
    <source>
        <dbReference type="Pfam" id="PF22936"/>
    </source>
</evidence>
<dbReference type="Pfam" id="PF22936">
    <property type="entry name" value="Pol_BBD"/>
    <property type="match status" value="1"/>
</dbReference>
<name>A0A484N8J3_9ASTE</name>
<accession>A0A484N8J3</accession>
<evidence type="ECO:0000256" key="1">
    <source>
        <dbReference type="SAM" id="MobiDB-lite"/>
    </source>
</evidence>
<dbReference type="InterPro" id="IPR054722">
    <property type="entry name" value="PolX-like_BBD"/>
</dbReference>
<sequence length="197" mass="22044">MKRDKAQQKEENGQTSGKKKEKDTEAIANVDDLFFVCDDINFDVPFQDCTWIIDLGASCHPTPHQKFFSSYTSDDFGSVKMGKGDKSSKIIGMNTVFLKTNTSCRLSLKDARHVPEFQFNLISAGGLDEDGYASRLGEGKWKLTKGSLIVARGKKENMIYVMQAKMCRGDRNIVPSTEASTKRLGHMLKSCQIEYPP</sequence>
<reference evidence="3 4" key="1">
    <citation type="submission" date="2018-04" db="EMBL/GenBank/DDBJ databases">
        <authorList>
            <person name="Vogel A."/>
        </authorList>
    </citation>
    <scope>NUCLEOTIDE SEQUENCE [LARGE SCALE GENOMIC DNA]</scope>
</reference>